<accession>A0A1I5WHG8</accession>
<dbReference type="GO" id="GO:0016740">
    <property type="term" value="F:transferase activity"/>
    <property type="evidence" value="ECO:0007669"/>
    <property type="project" value="UniProtKB-KW"/>
</dbReference>
<name>A0A1I5WHG8_9RHOB</name>
<dbReference type="SUPFAM" id="SSF55729">
    <property type="entry name" value="Acyl-CoA N-acyltransferases (Nat)"/>
    <property type="match status" value="1"/>
</dbReference>
<dbReference type="InterPro" id="IPR050644">
    <property type="entry name" value="PG_Glycine_Bridge_Synth"/>
</dbReference>
<dbReference type="EMBL" id="FOXV01000002">
    <property type="protein sequence ID" value="SFQ19111.1"/>
    <property type="molecule type" value="Genomic_DNA"/>
</dbReference>
<evidence type="ECO:0000259" key="1">
    <source>
        <dbReference type="Pfam" id="PF13480"/>
    </source>
</evidence>
<reference evidence="3" key="1">
    <citation type="submission" date="2016-10" db="EMBL/GenBank/DDBJ databases">
        <authorList>
            <person name="Varghese N."/>
            <person name="Submissions S."/>
        </authorList>
    </citation>
    <scope>NUCLEOTIDE SEQUENCE [LARGE SCALE GENOMIC DNA]</scope>
    <source>
        <strain evidence="3">JCM 10271</strain>
    </source>
</reference>
<gene>
    <name evidence="2" type="ORF">SAMN05421853_102352</name>
</gene>
<organism evidence="2 3">
    <name type="scientific">Roseivivax halotolerans</name>
    <dbReference type="NCBI Taxonomy" id="93684"/>
    <lineage>
        <taxon>Bacteria</taxon>
        <taxon>Pseudomonadati</taxon>
        <taxon>Pseudomonadota</taxon>
        <taxon>Alphaproteobacteria</taxon>
        <taxon>Rhodobacterales</taxon>
        <taxon>Roseobacteraceae</taxon>
        <taxon>Roseivivax</taxon>
    </lineage>
</organism>
<keyword evidence="2" id="KW-0808">Transferase</keyword>
<sequence length="285" mass="31201">MRPMTQLPLQQSPEFHNAARALGWPVMRRVLGAREVNLIGRTTPFGRVTLLSRADPPLPEELRTIGGLILVNAETGPCHPGLMALRAPRQHALVELAPKGAMRAGLRQKWRNRLSAAERSRLSTTHGALPPNPDHWLLKAEAAQARRLRYAGWPPALSSAWAKVNRGEARLFEAQLGGRPIAGLVLLRHGPSATYQMSVTTPEGQRMNAMTLLLWRAMCWASKVGCHDLDLGHIDPANAGLTRFKTGTGARIRTLGPTLLWHRSLSALPLGRSHDTRGQAASPHV</sequence>
<dbReference type="InterPro" id="IPR016181">
    <property type="entry name" value="Acyl_CoA_acyltransferase"/>
</dbReference>
<dbReference type="STRING" id="93684.SAMN05421853_102352"/>
<dbReference type="Gene3D" id="3.40.630.30">
    <property type="match status" value="1"/>
</dbReference>
<evidence type="ECO:0000313" key="3">
    <source>
        <dbReference type="Proteomes" id="UP000243106"/>
    </source>
</evidence>
<dbReference type="Proteomes" id="UP000243106">
    <property type="component" value="Unassembled WGS sequence"/>
</dbReference>
<dbReference type="PANTHER" id="PTHR36174:SF1">
    <property type="entry name" value="LIPID II:GLYCINE GLYCYLTRANSFERASE"/>
    <property type="match status" value="1"/>
</dbReference>
<protein>
    <submittedName>
        <fullName evidence="2">Acetyltransferase (GNAT) domain-containing protein</fullName>
    </submittedName>
</protein>
<dbReference type="AlphaFoldDB" id="A0A1I5WHG8"/>
<dbReference type="PANTHER" id="PTHR36174">
    <property type="entry name" value="LIPID II:GLYCINE GLYCYLTRANSFERASE"/>
    <property type="match status" value="1"/>
</dbReference>
<keyword evidence="3" id="KW-1185">Reference proteome</keyword>
<feature type="domain" description="BioF2-like acetyltransferase" evidence="1">
    <location>
        <begin position="104"/>
        <end position="235"/>
    </location>
</feature>
<dbReference type="InterPro" id="IPR038740">
    <property type="entry name" value="BioF2-like_GNAT_dom"/>
</dbReference>
<dbReference type="Pfam" id="PF13480">
    <property type="entry name" value="Acetyltransf_6"/>
    <property type="match status" value="1"/>
</dbReference>
<evidence type="ECO:0000313" key="2">
    <source>
        <dbReference type="EMBL" id="SFQ19111.1"/>
    </source>
</evidence>
<proteinExistence type="predicted"/>